<dbReference type="AlphaFoldDB" id="A0A1M4X3F0"/>
<dbReference type="GeneID" id="90994086"/>
<name>A0A1M4X3F0_9FIRM</name>
<dbReference type="Gene3D" id="3.40.50.11190">
    <property type="match status" value="1"/>
</dbReference>
<sequence>MKRIVIRTLGGNGIGYGHYFRCISLGKAIRLIDSNIDIIFLINDELASLTHNTDFKIIINNDLREDIKIVRSLKVDLFINDSYLADNGYLKNIKEISKLMIIDDNNDIYDSSIPNIIYNGNIYAERLGYKYVEGQIKLLGSKYLIMKEEYWSDDVNLSSKDGVLITTGGTDEYGIALDIVREIKELNINIRVIIGPGYKEDYIKEIETIKTNNMKLIYKPSSLKKYIDDSKVVITAGGSTIYEVLSQQTIPIIFSMADNQDLVCKELSDIGIKYLGKYPNIDYSRLTEMIIQCQDNQNNTKDKIINLLNNNGAKTVAKILISEIYK</sequence>
<evidence type="ECO:0000313" key="1">
    <source>
        <dbReference type="EMBL" id="SHE87742.1"/>
    </source>
</evidence>
<keyword evidence="1" id="KW-0808">Transferase</keyword>
<reference evidence="2" key="1">
    <citation type="submission" date="2016-11" db="EMBL/GenBank/DDBJ databases">
        <authorList>
            <person name="Varghese N."/>
            <person name="Submissions S."/>
        </authorList>
    </citation>
    <scope>NUCLEOTIDE SEQUENCE [LARGE SCALE GENOMIC DNA]</scope>
    <source>
        <strain evidence="2">DSM 18095</strain>
    </source>
</reference>
<gene>
    <name evidence="1" type="ORF">SAMN02745784_02088</name>
</gene>
<dbReference type="RefSeq" id="WP_072976162.1">
    <property type="nucleotide sequence ID" value="NZ_FQTY01000009.1"/>
</dbReference>
<dbReference type="GO" id="GO:0016740">
    <property type="term" value="F:transferase activity"/>
    <property type="evidence" value="ECO:0007669"/>
    <property type="project" value="UniProtKB-KW"/>
</dbReference>
<proteinExistence type="predicted"/>
<protein>
    <submittedName>
        <fullName evidence="1">Spore coat polysaccharide biosynthesis protein SpsG, predicted glycosyltransferase</fullName>
    </submittedName>
</protein>
<dbReference type="STRING" id="1123404.SAMN02745784_02088"/>
<dbReference type="Gene3D" id="3.40.50.2000">
    <property type="entry name" value="Glycogen Phosphorylase B"/>
    <property type="match status" value="1"/>
</dbReference>
<accession>A0A1M4X3F0</accession>
<dbReference type="EMBL" id="FQTY01000009">
    <property type="protein sequence ID" value="SHE87742.1"/>
    <property type="molecule type" value="Genomic_DNA"/>
</dbReference>
<organism evidence="1 2">
    <name type="scientific">Tissierella praeacuta DSM 18095</name>
    <dbReference type="NCBI Taxonomy" id="1123404"/>
    <lineage>
        <taxon>Bacteria</taxon>
        <taxon>Bacillati</taxon>
        <taxon>Bacillota</taxon>
        <taxon>Tissierellia</taxon>
        <taxon>Tissierellales</taxon>
        <taxon>Tissierellaceae</taxon>
        <taxon>Tissierella</taxon>
    </lineage>
</organism>
<evidence type="ECO:0000313" key="2">
    <source>
        <dbReference type="Proteomes" id="UP000184114"/>
    </source>
</evidence>
<dbReference type="Proteomes" id="UP000184114">
    <property type="component" value="Unassembled WGS sequence"/>
</dbReference>
<keyword evidence="2" id="KW-1185">Reference proteome</keyword>